<dbReference type="InterPro" id="IPR026117">
    <property type="entry name" value="Par-4"/>
</dbReference>
<dbReference type="EMBL" id="JAAWVO010031527">
    <property type="protein sequence ID" value="MBN3316787.1"/>
    <property type="molecule type" value="Genomic_DNA"/>
</dbReference>
<feature type="compositionally biased region" description="Basic and acidic residues" evidence="1">
    <location>
        <begin position="277"/>
        <end position="290"/>
    </location>
</feature>
<feature type="compositionally biased region" description="Low complexity" evidence="1">
    <location>
        <begin position="77"/>
        <end position="102"/>
    </location>
</feature>
<dbReference type="PANTHER" id="PTHR15093">
    <property type="entry name" value="PROSTATE APOPTOSIS RESPONSE PROTEIN PAR-4"/>
    <property type="match status" value="1"/>
</dbReference>
<dbReference type="GO" id="GO:0005737">
    <property type="term" value="C:cytoplasm"/>
    <property type="evidence" value="ECO:0007669"/>
    <property type="project" value="TreeGrafter"/>
</dbReference>
<evidence type="ECO:0000256" key="1">
    <source>
        <dbReference type="SAM" id="MobiDB-lite"/>
    </source>
</evidence>
<evidence type="ECO:0000313" key="3">
    <source>
        <dbReference type="Proteomes" id="UP000736164"/>
    </source>
</evidence>
<dbReference type="GO" id="GO:0006915">
    <property type="term" value="P:apoptotic process"/>
    <property type="evidence" value="ECO:0007669"/>
    <property type="project" value="InterPro"/>
</dbReference>
<dbReference type="AlphaFoldDB" id="A0A8J7NNM0"/>
<reference evidence="2" key="1">
    <citation type="journal article" date="2021" name="Cell">
        <title>Tracing the genetic footprints of vertebrate landing in non-teleost ray-finned fishes.</title>
        <authorList>
            <person name="Bi X."/>
            <person name="Wang K."/>
            <person name="Yang L."/>
            <person name="Pan H."/>
            <person name="Jiang H."/>
            <person name="Wei Q."/>
            <person name="Fang M."/>
            <person name="Yu H."/>
            <person name="Zhu C."/>
            <person name="Cai Y."/>
            <person name="He Y."/>
            <person name="Gan X."/>
            <person name="Zeng H."/>
            <person name="Yu D."/>
            <person name="Zhu Y."/>
            <person name="Jiang H."/>
            <person name="Qiu Q."/>
            <person name="Yang H."/>
            <person name="Zhang Y.E."/>
            <person name="Wang W."/>
            <person name="Zhu M."/>
            <person name="He S."/>
            <person name="Zhang G."/>
        </authorList>
    </citation>
    <scope>NUCLEOTIDE SEQUENCE</scope>
    <source>
        <strain evidence="2">Allg_001</strain>
    </source>
</reference>
<accession>A0A8J7NNM0</accession>
<evidence type="ECO:0000313" key="2">
    <source>
        <dbReference type="EMBL" id="MBN3316787.1"/>
    </source>
</evidence>
<sequence>MATGGFRSSTTTDFLEEWKAKREKMRAKMLGDIAASTGGNSGSNTAAPSAVGTSNSESRSATSPGGELNNNGNPDRVVVSSSSFNCVSSSLPMARSPSSSALRRMEDDPHQAAAGRGGDSAGGNLKKPPPPEKVPSTPQPECAGMIVCNDSDKDRSPSPASISSKGKEKSKSSGPSARKGKGQIEKRKLREKRRSTGVVSIPSNESLDELDDDDAAQKERNREDAITQQNTVQNEALASDPSASPLSQDTSRSVTSRYKSSAGPASEEEGPGNRYSARTDRSGYSRHNREANPAGSGALERRLEELERELAKERQENVRLLKIQQDKDEMIGKLREEIDLLNRDLDDIEDENEQLKQENKTLLKVVGQLTR</sequence>
<name>A0A8J7NNM0_ATRSP</name>
<feature type="non-terminal residue" evidence="2">
    <location>
        <position position="1"/>
    </location>
</feature>
<gene>
    <name evidence="2" type="primary">Pawr</name>
    <name evidence="2" type="ORF">GTO95_0015444</name>
</gene>
<dbReference type="Proteomes" id="UP000736164">
    <property type="component" value="Unassembled WGS sequence"/>
</dbReference>
<feature type="compositionally biased region" description="Low complexity" evidence="1">
    <location>
        <begin position="236"/>
        <end position="247"/>
    </location>
</feature>
<dbReference type="GO" id="GO:0043065">
    <property type="term" value="P:positive regulation of apoptotic process"/>
    <property type="evidence" value="ECO:0007669"/>
    <property type="project" value="TreeGrafter"/>
</dbReference>
<feature type="non-terminal residue" evidence="2">
    <location>
        <position position="371"/>
    </location>
</feature>
<feature type="compositionally biased region" description="Polar residues" evidence="1">
    <location>
        <begin position="248"/>
        <end position="259"/>
    </location>
</feature>
<keyword evidence="3" id="KW-1185">Reference proteome</keyword>
<dbReference type="PANTHER" id="PTHR15093:SF1">
    <property type="entry name" value="PRKC APOPTOSIS WT1 REGULATOR PROTEIN"/>
    <property type="match status" value="1"/>
</dbReference>
<proteinExistence type="predicted"/>
<feature type="region of interest" description="Disordered" evidence="1">
    <location>
        <begin position="29"/>
        <end position="300"/>
    </location>
</feature>
<feature type="compositionally biased region" description="Basic and acidic residues" evidence="1">
    <location>
        <begin position="215"/>
        <end position="225"/>
    </location>
</feature>
<comment type="caution">
    <text evidence="2">The sequence shown here is derived from an EMBL/GenBank/DDBJ whole genome shotgun (WGS) entry which is preliminary data.</text>
</comment>
<feature type="compositionally biased region" description="Polar residues" evidence="1">
    <location>
        <begin position="42"/>
        <end position="73"/>
    </location>
</feature>
<organism evidence="2 3">
    <name type="scientific">Atractosteus spatula</name>
    <name type="common">Alligator gar</name>
    <name type="synonym">Lepisosteus spatula</name>
    <dbReference type="NCBI Taxonomy" id="7917"/>
    <lineage>
        <taxon>Eukaryota</taxon>
        <taxon>Metazoa</taxon>
        <taxon>Chordata</taxon>
        <taxon>Craniata</taxon>
        <taxon>Vertebrata</taxon>
        <taxon>Euteleostomi</taxon>
        <taxon>Actinopterygii</taxon>
        <taxon>Neopterygii</taxon>
        <taxon>Holostei</taxon>
        <taxon>Semionotiformes</taxon>
        <taxon>Lepisosteidae</taxon>
        <taxon>Atractosteus</taxon>
    </lineage>
</organism>
<protein>
    <submittedName>
        <fullName evidence="2">PAWR protein</fullName>
    </submittedName>
</protein>